<evidence type="ECO:0000259" key="2">
    <source>
        <dbReference type="PROSITE" id="PS50887"/>
    </source>
</evidence>
<evidence type="ECO:0000313" key="3">
    <source>
        <dbReference type="EMBL" id="GFP27552.1"/>
    </source>
</evidence>
<evidence type="ECO:0000313" key="4">
    <source>
        <dbReference type="Proteomes" id="UP000591948"/>
    </source>
</evidence>
<dbReference type="FunFam" id="3.30.70.270:FF:000001">
    <property type="entry name" value="Diguanylate cyclase domain protein"/>
    <property type="match status" value="1"/>
</dbReference>
<dbReference type="CDD" id="cd01949">
    <property type="entry name" value="GGDEF"/>
    <property type="match status" value="1"/>
</dbReference>
<dbReference type="InterPro" id="IPR000160">
    <property type="entry name" value="GGDEF_dom"/>
</dbReference>
<dbReference type="SMART" id="SM00267">
    <property type="entry name" value="GGDEF"/>
    <property type="match status" value="1"/>
</dbReference>
<dbReference type="SUPFAM" id="SSF55073">
    <property type="entry name" value="Nucleotide cyclase"/>
    <property type="match status" value="1"/>
</dbReference>
<dbReference type="EMBL" id="BLRY01000043">
    <property type="protein sequence ID" value="GFP27552.1"/>
    <property type="molecule type" value="Genomic_DNA"/>
</dbReference>
<dbReference type="PROSITE" id="PS50887">
    <property type="entry name" value="GGDEF"/>
    <property type="match status" value="1"/>
</dbReference>
<dbReference type="RefSeq" id="WP_176233353.1">
    <property type="nucleotide sequence ID" value="NZ_BLRY01000043.1"/>
</dbReference>
<dbReference type="SUPFAM" id="SSF55781">
    <property type="entry name" value="GAF domain-like"/>
    <property type="match status" value="1"/>
</dbReference>
<dbReference type="GO" id="GO:0052621">
    <property type="term" value="F:diguanylate cyclase activity"/>
    <property type="evidence" value="ECO:0007669"/>
    <property type="project" value="TreeGrafter"/>
</dbReference>
<proteinExistence type="predicted"/>
<dbReference type="SMART" id="SM00065">
    <property type="entry name" value="GAF"/>
    <property type="match status" value="1"/>
</dbReference>
<dbReference type="AlphaFoldDB" id="A0A6V8P4L5"/>
<dbReference type="InterPro" id="IPR043128">
    <property type="entry name" value="Rev_trsase/Diguanyl_cyclase"/>
</dbReference>
<dbReference type="Pfam" id="PF00990">
    <property type="entry name" value="GGDEF"/>
    <property type="match status" value="1"/>
</dbReference>
<dbReference type="Pfam" id="PF13185">
    <property type="entry name" value="GAF_2"/>
    <property type="match status" value="1"/>
</dbReference>
<dbReference type="GO" id="GO:0043709">
    <property type="term" value="P:cell adhesion involved in single-species biofilm formation"/>
    <property type="evidence" value="ECO:0007669"/>
    <property type="project" value="TreeGrafter"/>
</dbReference>
<feature type="domain" description="GGDEF" evidence="2">
    <location>
        <begin position="202"/>
        <end position="335"/>
    </location>
</feature>
<dbReference type="Gene3D" id="3.30.70.270">
    <property type="match status" value="1"/>
</dbReference>
<dbReference type="GO" id="GO:1902201">
    <property type="term" value="P:negative regulation of bacterial-type flagellum-dependent cell motility"/>
    <property type="evidence" value="ECO:0007669"/>
    <property type="project" value="TreeGrafter"/>
</dbReference>
<sequence length="383" mass="42797">MLRSRDLSSLLGIAQGIVSAMSLQQVLEEIGETANRILNIDANTIRLWDRARDTLVLKFACGTDAENRPRELAVGTDSVAARVLRTGKPIAVLDIAEEASYPSKGVVERESMTSLLTVPLKTEGGVIGVFSVYSIEKRSFSEEEVEMAGLFASLGAIAIERARLFEEVERLSVTDPLTGLFNRRYFNHIMEQEKQRVKRYHKPLSLLFADVDGFKAYNDRLGHLVGDEILKEVAKILRSNVRAADVVVRYGGDEFVVLMPETDQEEAQLVTERIERALRIWNMSPNIQDVWLSLSMGLKTADADHVETIVEEADGEMYSKKICMPKRSPAESSEQNKGLSENSLSGNGGGAKPEYMRKLVTETRERRAPYQADYHGWTLGRIS</sequence>
<dbReference type="PANTHER" id="PTHR45138">
    <property type="entry name" value="REGULATORY COMPONENTS OF SENSORY TRANSDUCTION SYSTEM"/>
    <property type="match status" value="1"/>
</dbReference>
<organism evidence="3 4">
    <name type="scientific">Candidatus Hakubella thermalkaliphila</name>
    <dbReference type="NCBI Taxonomy" id="2754717"/>
    <lineage>
        <taxon>Bacteria</taxon>
        <taxon>Bacillati</taxon>
        <taxon>Actinomycetota</taxon>
        <taxon>Actinomycetota incertae sedis</taxon>
        <taxon>Candidatus Hakubellales</taxon>
        <taxon>Candidatus Hakubellaceae</taxon>
        <taxon>Candidatus Hakubella</taxon>
    </lineage>
</organism>
<dbReference type="NCBIfam" id="TIGR00254">
    <property type="entry name" value="GGDEF"/>
    <property type="match status" value="1"/>
</dbReference>
<accession>A0A6V8P4L5</accession>
<dbReference type="Proteomes" id="UP000591948">
    <property type="component" value="Unassembled WGS sequence"/>
</dbReference>
<name>A0A6V8P4L5_9ACTN</name>
<dbReference type="PANTHER" id="PTHR45138:SF6">
    <property type="entry name" value="DIGUANYLATE CYCLASE DGCN"/>
    <property type="match status" value="1"/>
</dbReference>
<gene>
    <name evidence="3" type="ORF">HKBW3S33_00964</name>
</gene>
<dbReference type="InterPro" id="IPR029016">
    <property type="entry name" value="GAF-like_dom_sf"/>
</dbReference>
<keyword evidence="4" id="KW-1185">Reference proteome</keyword>
<protein>
    <submittedName>
        <fullName evidence="3">Two-component system, cell cycle response regulator</fullName>
    </submittedName>
</protein>
<comment type="caution">
    <text evidence="3">The sequence shown here is derived from an EMBL/GenBank/DDBJ whole genome shotgun (WGS) entry which is preliminary data.</text>
</comment>
<feature type="region of interest" description="Disordered" evidence="1">
    <location>
        <begin position="325"/>
        <end position="363"/>
    </location>
</feature>
<feature type="compositionally biased region" description="Basic and acidic residues" evidence="1">
    <location>
        <begin position="354"/>
        <end position="363"/>
    </location>
</feature>
<dbReference type="InterPro" id="IPR050469">
    <property type="entry name" value="Diguanylate_Cyclase"/>
</dbReference>
<dbReference type="GO" id="GO:0005886">
    <property type="term" value="C:plasma membrane"/>
    <property type="evidence" value="ECO:0007669"/>
    <property type="project" value="TreeGrafter"/>
</dbReference>
<dbReference type="Gene3D" id="3.30.450.40">
    <property type="match status" value="1"/>
</dbReference>
<reference evidence="3 4" key="1">
    <citation type="journal article" date="2020" name="Front. Microbiol.">
        <title>Single-cell genomics of novel Actinobacteria with the Wood-Ljungdahl pathway discovered in a serpentinizing system.</title>
        <authorList>
            <person name="Merino N."/>
            <person name="Kawai M."/>
            <person name="Boyd E.S."/>
            <person name="Colman D.R."/>
            <person name="McGlynn S.E."/>
            <person name="Nealson K.H."/>
            <person name="Kurokawa K."/>
            <person name="Hongoh Y."/>
        </authorList>
    </citation>
    <scope>NUCLEOTIDE SEQUENCE [LARGE SCALE GENOMIC DNA]</scope>
    <source>
        <strain evidence="3 4">S33</strain>
    </source>
</reference>
<evidence type="ECO:0000256" key="1">
    <source>
        <dbReference type="SAM" id="MobiDB-lite"/>
    </source>
</evidence>
<dbReference type="InterPro" id="IPR003018">
    <property type="entry name" value="GAF"/>
</dbReference>
<dbReference type="InterPro" id="IPR029787">
    <property type="entry name" value="Nucleotide_cyclase"/>
</dbReference>